<organism evidence="1 2">
    <name type="scientific">Roseivivax halodurans JCM 10272</name>
    <dbReference type="NCBI Taxonomy" id="1449350"/>
    <lineage>
        <taxon>Bacteria</taxon>
        <taxon>Pseudomonadati</taxon>
        <taxon>Pseudomonadota</taxon>
        <taxon>Alphaproteobacteria</taxon>
        <taxon>Rhodobacterales</taxon>
        <taxon>Roseobacteraceae</taxon>
        <taxon>Roseivivax</taxon>
    </lineage>
</organism>
<reference evidence="1 2" key="1">
    <citation type="submission" date="2014-01" db="EMBL/GenBank/DDBJ databases">
        <title>Roseivivax halodurans JCM 10272 Genome Sequencing.</title>
        <authorList>
            <person name="Lai Q."/>
            <person name="Li G."/>
            <person name="Shao Z."/>
        </authorList>
    </citation>
    <scope>NUCLEOTIDE SEQUENCE [LARGE SCALE GENOMIC DNA]</scope>
    <source>
        <strain evidence="1 2">JCM 10272</strain>
    </source>
</reference>
<name>X7EBU0_9RHOB</name>
<keyword evidence="2" id="KW-1185">Reference proteome</keyword>
<protein>
    <submittedName>
        <fullName evidence="1">Uncharacterized protein</fullName>
    </submittedName>
</protein>
<dbReference type="AlphaFoldDB" id="X7EBU0"/>
<accession>X7EBU0</accession>
<evidence type="ECO:0000313" key="2">
    <source>
        <dbReference type="Proteomes" id="UP000022447"/>
    </source>
</evidence>
<evidence type="ECO:0000313" key="1">
    <source>
        <dbReference type="EMBL" id="ETX13325.1"/>
    </source>
</evidence>
<sequence>MIRLLVPDAGPLISLARINRLELIDRFNFRRLSLIPPSPRPMILVMMIRIALATTTTTTPIRRVLRS</sequence>
<dbReference type="STRING" id="1449350.OCH239_10810"/>
<proteinExistence type="predicted"/>
<gene>
    <name evidence="1" type="ORF">OCH239_10810</name>
</gene>
<dbReference type="EMBL" id="JALZ01000029">
    <property type="protein sequence ID" value="ETX13325.1"/>
    <property type="molecule type" value="Genomic_DNA"/>
</dbReference>
<comment type="caution">
    <text evidence="1">The sequence shown here is derived from an EMBL/GenBank/DDBJ whole genome shotgun (WGS) entry which is preliminary data.</text>
</comment>
<dbReference type="Proteomes" id="UP000022447">
    <property type="component" value="Unassembled WGS sequence"/>
</dbReference>